<sequence>MSLANASDFASLTGGEQILPSPVFPINAAQPEALVASTSANFDFYVLSQSWQPYFCTTGNFQGCRNPTPYMSTKLTIHGLWPNNEQGPNPADCGGSSLTQGDINSVGADDVAQYWPDVKTGGWTFVSNEWDKHGTCS</sequence>
<feature type="non-terminal residue" evidence="3">
    <location>
        <position position="137"/>
    </location>
</feature>
<dbReference type="GO" id="GO:0003723">
    <property type="term" value="F:RNA binding"/>
    <property type="evidence" value="ECO:0007669"/>
    <property type="project" value="InterPro"/>
</dbReference>
<evidence type="ECO:0000313" key="3">
    <source>
        <dbReference type="EMBL" id="KAF0709057.1"/>
    </source>
</evidence>
<evidence type="ECO:0000256" key="2">
    <source>
        <dbReference type="RuleBase" id="RU004328"/>
    </source>
</evidence>
<proteinExistence type="inferred from homology"/>
<comment type="similarity">
    <text evidence="1 2">Belongs to the RNase T2 family.</text>
</comment>
<dbReference type="InterPro" id="IPR036430">
    <property type="entry name" value="RNase_T2-like_sf"/>
</dbReference>
<comment type="caution">
    <text evidence="3">The sequence shown here is derived from an EMBL/GenBank/DDBJ whole genome shotgun (WGS) entry which is preliminary data.</text>
</comment>
<dbReference type="EMBL" id="VJMH01002362">
    <property type="protein sequence ID" value="KAF0709057.1"/>
    <property type="molecule type" value="Genomic_DNA"/>
</dbReference>
<dbReference type="PROSITE" id="PS00530">
    <property type="entry name" value="RNASE_T2_1"/>
    <property type="match status" value="1"/>
</dbReference>
<dbReference type="GO" id="GO:0033897">
    <property type="term" value="F:ribonuclease T2 activity"/>
    <property type="evidence" value="ECO:0007669"/>
    <property type="project" value="InterPro"/>
</dbReference>
<name>A0A6A4Z9C2_9STRA</name>
<dbReference type="PANTHER" id="PTHR11240:SF22">
    <property type="entry name" value="RIBONUCLEASE T2"/>
    <property type="match status" value="1"/>
</dbReference>
<dbReference type="OrthoDB" id="435754at2759"/>
<gene>
    <name evidence="3" type="ORF">As57867_006097</name>
</gene>
<dbReference type="InterPro" id="IPR001568">
    <property type="entry name" value="RNase_T2-like"/>
</dbReference>
<protein>
    <submittedName>
        <fullName evidence="3">Uncharacterized protein</fullName>
    </submittedName>
</protein>
<dbReference type="AlphaFoldDB" id="A0A6A4Z9C2"/>
<dbReference type="SUPFAM" id="SSF55895">
    <property type="entry name" value="Ribonuclease Rh-like"/>
    <property type="match status" value="1"/>
</dbReference>
<organism evidence="3">
    <name type="scientific">Aphanomyces stellatus</name>
    <dbReference type="NCBI Taxonomy" id="120398"/>
    <lineage>
        <taxon>Eukaryota</taxon>
        <taxon>Sar</taxon>
        <taxon>Stramenopiles</taxon>
        <taxon>Oomycota</taxon>
        <taxon>Saprolegniomycetes</taxon>
        <taxon>Saprolegniales</taxon>
        <taxon>Verrucalvaceae</taxon>
        <taxon>Aphanomyces</taxon>
    </lineage>
</organism>
<reference evidence="3" key="1">
    <citation type="submission" date="2019-06" db="EMBL/GenBank/DDBJ databases">
        <title>Genomics analysis of Aphanomyces spp. identifies a new class of oomycete effector associated with host adaptation.</title>
        <authorList>
            <person name="Gaulin E."/>
        </authorList>
    </citation>
    <scope>NUCLEOTIDE SEQUENCE</scope>
    <source>
        <strain evidence="3">CBS 578.67</strain>
    </source>
</reference>
<dbReference type="PANTHER" id="PTHR11240">
    <property type="entry name" value="RIBONUCLEASE T2"/>
    <property type="match status" value="1"/>
</dbReference>
<dbReference type="GO" id="GO:0006401">
    <property type="term" value="P:RNA catabolic process"/>
    <property type="evidence" value="ECO:0007669"/>
    <property type="project" value="UniProtKB-ARBA"/>
</dbReference>
<dbReference type="InterPro" id="IPR018188">
    <property type="entry name" value="RNase_T2_His_AS_1"/>
</dbReference>
<evidence type="ECO:0000256" key="1">
    <source>
        <dbReference type="ARBA" id="ARBA00007469"/>
    </source>
</evidence>
<dbReference type="Pfam" id="PF00445">
    <property type="entry name" value="Ribonuclease_T2"/>
    <property type="match status" value="1"/>
</dbReference>
<dbReference type="Gene3D" id="3.90.730.10">
    <property type="entry name" value="Ribonuclease T2-like"/>
    <property type="match status" value="1"/>
</dbReference>
<accession>A0A6A4Z9C2</accession>